<dbReference type="EMBL" id="ML741802">
    <property type="protein sequence ID" value="KAE8326135.1"/>
    <property type="molecule type" value="Genomic_DNA"/>
</dbReference>
<evidence type="ECO:0000313" key="1">
    <source>
        <dbReference type="EMBL" id="KAE8326135.1"/>
    </source>
</evidence>
<dbReference type="Proteomes" id="UP000325945">
    <property type="component" value="Unassembled WGS sequence"/>
</dbReference>
<keyword evidence="2" id="KW-1185">Reference proteome</keyword>
<reference evidence="2" key="1">
    <citation type="submission" date="2019-04" db="EMBL/GenBank/DDBJ databases">
        <title>Friends and foes A comparative genomics studyof 23 Aspergillus species from section Flavi.</title>
        <authorList>
            <consortium name="DOE Joint Genome Institute"/>
            <person name="Kjaerbolling I."/>
            <person name="Vesth T."/>
            <person name="Frisvad J.C."/>
            <person name="Nybo J.L."/>
            <person name="Theobald S."/>
            <person name="Kildgaard S."/>
            <person name="Isbrandt T."/>
            <person name="Kuo A."/>
            <person name="Sato A."/>
            <person name="Lyhne E.K."/>
            <person name="Kogle M.E."/>
            <person name="Wiebenga A."/>
            <person name="Kun R.S."/>
            <person name="Lubbers R.J."/>
            <person name="Makela M.R."/>
            <person name="Barry K."/>
            <person name="Chovatia M."/>
            <person name="Clum A."/>
            <person name="Daum C."/>
            <person name="Haridas S."/>
            <person name="He G."/>
            <person name="LaButti K."/>
            <person name="Lipzen A."/>
            <person name="Mondo S."/>
            <person name="Riley R."/>
            <person name="Salamov A."/>
            <person name="Simmons B.A."/>
            <person name="Magnuson J.K."/>
            <person name="Henrissat B."/>
            <person name="Mortensen U.H."/>
            <person name="Larsen T.O."/>
            <person name="Devries R.P."/>
            <person name="Grigoriev I.V."/>
            <person name="Machida M."/>
            <person name="Baker S.E."/>
            <person name="Andersen M.R."/>
        </authorList>
    </citation>
    <scope>NUCLEOTIDE SEQUENCE [LARGE SCALE GENOMIC DNA]</scope>
    <source>
        <strain evidence="2">CBS 130017</strain>
    </source>
</reference>
<sequence length="232" mass="26675">MNEPASEPEGYPELEEETLRHLEGKIYVAGANEYRLDRLVGESMNVDCNQRRAVFWATRASDGFEAIIKFFIQCSSRISPISFEKTKEDNRRQHPILATVDVRRRIFRRLGRTAIEAEIQALEAGEDVKGLPHILERRSDVQGPEFEYPGGVLDIVAMTRLPGYPLDLFQGQLEPWEVDYAKGEVLRIVRGICSLGRAIATPRREWPISENTNVIQQLGRDIWWFYGQLRDT</sequence>
<name>A0A5N6WYW6_9EURO</name>
<gene>
    <name evidence="1" type="ORF">BDV39DRAFT_193867</name>
</gene>
<evidence type="ECO:0000313" key="2">
    <source>
        <dbReference type="Proteomes" id="UP000325945"/>
    </source>
</evidence>
<proteinExistence type="predicted"/>
<accession>A0A5N6WYW6</accession>
<protein>
    <recommendedName>
        <fullName evidence="3">Aminoglycoside phosphotransferase domain-containing protein</fullName>
    </recommendedName>
</protein>
<evidence type="ECO:0008006" key="3">
    <source>
        <dbReference type="Google" id="ProtNLM"/>
    </source>
</evidence>
<organism evidence="1 2">
    <name type="scientific">Aspergillus sergii</name>
    <dbReference type="NCBI Taxonomy" id="1034303"/>
    <lineage>
        <taxon>Eukaryota</taxon>
        <taxon>Fungi</taxon>
        <taxon>Dikarya</taxon>
        <taxon>Ascomycota</taxon>
        <taxon>Pezizomycotina</taxon>
        <taxon>Eurotiomycetes</taxon>
        <taxon>Eurotiomycetidae</taxon>
        <taxon>Eurotiales</taxon>
        <taxon>Aspergillaceae</taxon>
        <taxon>Aspergillus</taxon>
        <taxon>Aspergillus subgen. Circumdati</taxon>
    </lineage>
</organism>
<dbReference type="AlphaFoldDB" id="A0A5N6WYW6"/>